<dbReference type="Pfam" id="PF00939">
    <property type="entry name" value="Na_sulph_symp"/>
    <property type="match status" value="1"/>
</dbReference>
<evidence type="ECO:0000256" key="4">
    <source>
        <dbReference type="ARBA" id="ARBA00022692"/>
    </source>
</evidence>
<evidence type="ECO:0000256" key="6">
    <source>
        <dbReference type="ARBA" id="ARBA00022989"/>
    </source>
</evidence>
<dbReference type="GO" id="GO:0015293">
    <property type="term" value="F:symporter activity"/>
    <property type="evidence" value="ECO:0007669"/>
    <property type="project" value="UniProtKB-KW"/>
</dbReference>
<feature type="transmembrane region" description="Helical" evidence="10">
    <location>
        <begin position="495"/>
        <end position="517"/>
    </location>
</feature>
<feature type="transmembrane region" description="Helical" evidence="10">
    <location>
        <begin position="200"/>
        <end position="220"/>
    </location>
</feature>
<reference evidence="11 12" key="1">
    <citation type="submission" date="2020-08" db="EMBL/GenBank/DDBJ databases">
        <title>Genomic Encyclopedia of Type Strains, Phase IV (KMG-IV): sequencing the most valuable type-strain genomes for metagenomic binning, comparative biology and taxonomic classification.</title>
        <authorList>
            <person name="Goeker M."/>
        </authorList>
    </citation>
    <scope>NUCLEOTIDE SEQUENCE [LARGE SCALE GENOMIC DNA]</scope>
    <source>
        <strain evidence="11 12">DSM 21769</strain>
    </source>
</reference>
<comment type="similarity">
    <text evidence="2">Belongs to the SLC13A/DASS transporter (TC 2.A.47) family. NADC subfamily.</text>
</comment>
<gene>
    <name evidence="11" type="ORF">HNR44_003312</name>
</gene>
<dbReference type="CDD" id="cd01115">
    <property type="entry name" value="SLC13_permease"/>
    <property type="match status" value="1"/>
</dbReference>
<dbReference type="InterPro" id="IPR001898">
    <property type="entry name" value="SLC13A/DASS"/>
</dbReference>
<evidence type="ECO:0000313" key="11">
    <source>
        <dbReference type="EMBL" id="MBB6451305.1"/>
    </source>
</evidence>
<dbReference type="PANTHER" id="PTHR10283:SF82">
    <property type="entry name" value="SOLUTE CARRIER FAMILY 13 MEMBER 2"/>
    <property type="match status" value="1"/>
</dbReference>
<feature type="transmembrane region" description="Helical" evidence="10">
    <location>
        <begin position="172"/>
        <end position="194"/>
    </location>
</feature>
<feature type="transmembrane region" description="Helical" evidence="10">
    <location>
        <begin position="529"/>
        <end position="553"/>
    </location>
</feature>
<dbReference type="GO" id="GO:0005886">
    <property type="term" value="C:plasma membrane"/>
    <property type="evidence" value="ECO:0007669"/>
    <property type="project" value="TreeGrafter"/>
</dbReference>
<evidence type="ECO:0000313" key="12">
    <source>
        <dbReference type="Proteomes" id="UP000568839"/>
    </source>
</evidence>
<dbReference type="RefSeq" id="WP_184405390.1">
    <property type="nucleotide sequence ID" value="NZ_JACHHJ010000006.1"/>
</dbReference>
<organism evidence="11 12">
    <name type="scientific">Geomicrobium halophilum</name>
    <dbReference type="NCBI Taxonomy" id="549000"/>
    <lineage>
        <taxon>Bacteria</taxon>
        <taxon>Bacillati</taxon>
        <taxon>Bacillota</taxon>
        <taxon>Bacilli</taxon>
        <taxon>Bacillales</taxon>
        <taxon>Geomicrobium</taxon>
    </lineage>
</organism>
<dbReference type="PANTHER" id="PTHR10283">
    <property type="entry name" value="SOLUTE CARRIER FAMILY 13 MEMBER"/>
    <property type="match status" value="1"/>
</dbReference>
<feature type="transmembrane region" description="Helical" evidence="10">
    <location>
        <begin position="241"/>
        <end position="261"/>
    </location>
</feature>
<keyword evidence="12" id="KW-1185">Reference proteome</keyword>
<feature type="transmembrane region" description="Helical" evidence="10">
    <location>
        <begin position="334"/>
        <end position="351"/>
    </location>
</feature>
<keyword evidence="7 10" id="KW-0472">Membrane</keyword>
<dbReference type="EMBL" id="JACHHJ010000006">
    <property type="protein sequence ID" value="MBB6451305.1"/>
    <property type="molecule type" value="Genomic_DNA"/>
</dbReference>
<dbReference type="GO" id="GO:0008514">
    <property type="term" value="F:organic anion transmembrane transporter activity"/>
    <property type="evidence" value="ECO:0007669"/>
    <property type="project" value="UniProtKB-ARBA"/>
</dbReference>
<feature type="transmembrane region" description="Helical" evidence="10">
    <location>
        <begin position="141"/>
        <end position="160"/>
    </location>
</feature>
<protein>
    <recommendedName>
        <fullName evidence="3">Sodium-dependent dicarboxylate transporter SdcS</fullName>
    </recommendedName>
    <alternativeName>
        <fullName evidence="8">Na(+)/dicarboxylate symporter</fullName>
    </alternativeName>
</protein>
<dbReference type="Proteomes" id="UP000568839">
    <property type="component" value="Unassembled WGS sequence"/>
</dbReference>
<feature type="region of interest" description="Disordered" evidence="9">
    <location>
        <begin position="36"/>
        <end position="63"/>
    </location>
</feature>
<proteinExistence type="inferred from homology"/>
<evidence type="ECO:0000256" key="9">
    <source>
        <dbReference type="SAM" id="MobiDB-lite"/>
    </source>
</evidence>
<dbReference type="AlphaFoldDB" id="A0A841Q150"/>
<evidence type="ECO:0000256" key="5">
    <source>
        <dbReference type="ARBA" id="ARBA00022847"/>
    </source>
</evidence>
<comment type="subcellular location">
    <subcellularLocation>
        <location evidence="1">Membrane</location>
        <topology evidence="1">Multi-pass membrane protein</topology>
    </subcellularLocation>
</comment>
<feature type="transmembrane region" description="Helical" evidence="10">
    <location>
        <begin position="470"/>
        <end position="489"/>
    </location>
</feature>
<evidence type="ECO:0000256" key="8">
    <source>
        <dbReference type="ARBA" id="ARBA00031174"/>
    </source>
</evidence>
<feature type="transmembrane region" description="Helical" evidence="10">
    <location>
        <begin position="436"/>
        <end position="458"/>
    </location>
</feature>
<feature type="transmembrane region" description="Helical" evidence="10">
    <location>
        <begin position="281"/>
        <end position="303"/>
    </location>
</feature>
<evidence type="ECO:0000256" key="2">
    <source>
        <dbReference type="ARBA" id="ARBA00006772"/>
    </source>
</evidence>
<keyword evidence="6 10" id="KW-1133">Transmembrane helix</keyword>
<dbReference type="NCBIfam" id="TIGR00785">
    <property type="entry name" value="dass"/>
    <property type="match status" value="1"/>
</dbReference>
<comment type="caution">
    <text evidence="11">The sequence shown here is derived from an EMBL/GenBank/DDBJ whole genome shotgun (WGS) entry which is preliminary data.</text>
</comment>
<evidence type="ECO:0000256" key="1">
    <source>
        <dbReference type="ARBA" id="ARBA00004141"/>
    </source>
</evidence>
<evidence type="ECO:0000256" key="10">
    <source>
        <dbReference type="SAM" id="Phobius"/>
    </source>
</evidence>
<feature type="transmembrane region" description="Helical" evidence="10">
    <location>
        <begin position="70"/>
        <end position="89"/>
    </location>
</feature>
<keyword evidence="4 10" id="KW-0812">Transmembrane</keyword>
<evidence type="ECO:0000256" key="7">
    <source>
        <dbReference type="ARBA" id="ARBA00023136"/>
    </source>
</evidence>
<accession>A0A841Q150</accession>
<sequence>MKAVFQTGWQYLWKQHARTKDLINIFSYKKDVDQAAKKREQEEKPQPAQPQGGGGGNIEPEPPKPAYSRAQIIGLLLGPTLFILTMLFFQPPGLSPDAQAVLAVTLWIASWWVTEALPIPATSLLPLILLPITGAVDGGEVASSYGDNIIFLFLGGFFIATAMEKWNLHKRMALLIIAMIGTSTQRILLGFMVGTGFLSMWVSNTAAVMMMIPMGLAITAQVASALKGKPEEAEFPKFEKSLIFGIGYAGTIGGVGTLIGTPPNIILAGQMREIFGVEISFATWMLFGLPVVAIMIAFTWLYLGRIAFKTSIKELPGGREVIQQERQGLGKTTYEEWIVGFVFLFAATMWITREFFWDIDTGLIYGIPGLSDGLIAVLAAVLLFSIPANRLKGGRILSWEDSRDIPWGVLLLFGGGLAIAQGFTASGLSDWLGEQLTVLDGFNLIIIIAASTIFIMILTEITSNTATATMILPVVAALAVALNVHPFALMVPCAMAANMAFMLPVGTPPNAIIFGTGKLRIIEMVKTGFYVNIVATMIIVLAVYFLVPLVWGVDLSTFPDALR</sequence>
<name>A0A841Q150_9BACL</name>
<feature type="transmembrane region" description="Helical" evidence="10">
    <location>
        <begin position="363"/>
        <end position="384"/>
    </location>
</feature>
<feature type="compositionally biased region" description="Basic and acidic residues" evidence="9">
    <location>
        <begin position="36"/>
        <end position="45"/>
    </location>
</feature>
<feature type="transmembrane region" description="Helical" evidence="10">
    <location>
        <begin position="405"/>
        <end position="424"/>
    </location>
</feature>
<keyword evidence="5" id="KW-0813">Transport</keyword>
<keyword evidence="5" id="KW-0769">Symport</keyword>
<dbReference type="GO" id="GO:1905039">
    <property type="term" value="P:carboxylic acid transmembrane transport"/>
    <property type="evidence" value="ECO:0007669"/>
    <property type="project" value="UniProtKB-ARBA"/>
</dbReference>
<evidence type="ECO:0000256" key="3">
    <source>
        <dbReference type="ARBA" id="ARBA00020150"/>
    </source>
</evidence>